<gene>
    <name evidence="9" type="ORF">FDK22_11785</name>
</gene>
<evidence type="ECO:0000256" key="3">
    <source>
        <dbReference type="ARBA" id="ARBA00022475"/>
    </source>
</evidence>
<feature type="domain" description="Type II secretion system protein GspF" evidence="8">
    <location>
        <begin position="266"/>
        <end position="382"/>
    </location>
</feature>
<reference evidence="9 10" key="1">
    <citation type="submission" date="2019-05" db="EMBL/GenBank/DDBJ databases">
        <title>Arcobacter sp. nov., isolated from sea sediment.</title>
        <authorList>
            <person name="Kim W."/>
        </authorList>
    </citation>
    <scope>NUCLEOTIDE SEQUENCE [LARGE SCALE GENOMIC DNA]</scope>
    <source>
        <strain evidence="9 10">CAU 1517</strain>
    </source>
</reference>
<proteinExistence type="inferred from homology"/>
<dbReference type="PRINTS" id="PR00812">
    <property type="entry name" value="BCTERIALGSPF"/>
</dbReference>
<dbReference type="PANTHER" id="PTHR30012:SF0">
    <property type="entry name" value="TYPE II SECRETION SYSTEM PROTEIN F-RELATED"/>
    <property type="match status" value="1"/>
</dbReference>
<dbReference type="Proteomes" id="UP000308901">
    <property type="component" value="Unassembled WGS sequence"/>
</dbReference>
<keyword evidence="6 7" id="KW-0472">Membrane</keyword>
<feature type="transmembrane region" description="Helical" evidence="7">
    <location>
        <begin position="355"/>
        <end position="384"/>
    </location>
</feature>
<keyword evidence="4 7" id="KW-0812">Transmembrane</keyword>
<dbReference type="InterPro" id="IPR018076">
    <property type="entry name" value="T2SS_GspF_dom"/>
</dbReference>
<evidence type="ECO:0000256" key="6">
    <source>
        <dbReference type="ARBA" id="ARBA00023136"/>
    </source>
</evidence>
<dbReference type="Pfam" id="PF00482">
    <property type="entry name" value="T2SSF"/>
    <property type="match status" value="2"/>
</dbReference>
<keyword evidence="10" id="KW-1185">Reference proteome</keyword>
<comment type="subcellular location">
    <subcellularLocation>
        <location evidence="1">Cell membrane</location>
        <topology evidence="1">Multi-pass membrane protein</topology>
    </subcellularLocation>
</comment>
<evidence type="ECO:0000256" key="4">
    <source>
        <dbReference type="ARBA" id="ARBA00022692"/>
    </source>
</evidence>
<evidence type="ECO:0000313" key="9">
    <source>
        <dbReference type="EMBL" id="TLP36920.1"/>
    </source>
</evidence>
<dbReference type="PANTHER" id="PTHR30012">
    <property type="entry name" value="GENERAL SECRETION PATHWAY PROTEIN"/>
    <property type="match status" value="1"/>
</dbReference>
<evidence type="ECO:0000256" key="5">
    <source>
        <dbReference type="ARBA" id="ARBA00022989"/>
    </source>
</evidence>
<sequence length="392" mass="45874">MKKYKIVYQENGKLKSKTIETNNLDFEKLPSNIIEIKKSSFEFKFEEKITDNQIRNSLYELSMMLNSKILLDDAFDILIKNEKKQHISDFLKSLKNSFSNSSDIYASIDRFKINPLIKSMFKIIQDSGNTIENLSFLSDIISENIQIKKDFKKAMTYPLILLVTFFFALIGIFKFVVPNFESIFNNAKGQLPFATKSLLYVKDIFENYLFLIVFILIAFVILIFLFYKKEKRLRVFIDKIIVENLNIISSLYKYKNLYTFFVVLDILLKSKYEFLDAFIKAKTLINNQHLFDKITKIENLLKSGKSVKIAFESSNLFDDVILNLINSAEASSSLDIVVSEIKIIYKRRFEDKLKFFSTLIEPLFFIIIMALIVWIILAIFVPLWSMSDMLKS</sequence>
<keyword evidence="5 7" id="KW-1133">Transmembrane helix</keyword>
<comment type="similarity">
    <text evidence="2">Belongs to the GSP F family.</text>
</comment>
<evidence type="ECO:0000256" key="7">
    <source>
        <dbReference type="SAM" id="Phobius"/>
    </source>
</evidence>
<evidence type="ECO:0000256" key="2">
    <source>
        <dbReference type="ARBA" id="ARBA00005745"/>
    </source>
</evidence>
<evidence type="ECO:0000256" key="1">
    <source>
        <dbReference type="ARBA" id="ARBA00004651"/>
    </source>
</evidence>
<dbReference type="RefSeq" id="WP_138153174.1">
    <property type="nucleotide sequence ID" value="NZ_VANU01000005.1"/>
</dbReference>
<keyword evidence="3" id="KW-1003">Cell membrane</keyword>
<organism evidence="9 10">
    <name type="scientific">Arcobacter arenosus</name>
    <dbReference type="NCBI Taxonomy" id="2576037"/>
    <lineage>
        <taxon>Bacteria</taxon>
        <taxon>Pseudomonadati</taxon>
        <taxon>Campylobacterota</taxon>
        <taxon>Epsilonproteobacteria</taxon>
        <taxon>Campylobacterales</taxon>
        <taxon>Arcobacteraceae</taxon>
        <taxon>Arcobacter</taxon>
    </lineage>
</organism>
<dbReference type="EMBL" id="VANU01000005">
    <property type="protein sequence ID" value="TLP36920.1"/>
    <property type="molecule type" value="Genomic_DNA"/>
</dbReference>
<evidence type="ECO:0000259" key="8">
    <source>
        <dbReference type="Pfam" id="PF00482"/>
    </source>
</evidence>
<evidence type="ECO:0000313" key="10">
    <source>
        <dbReference type="Proteomes" id="UP000308901"/>
    </source>
</evidence>
<comment type="caution">
    <text evidence="9">The sequence shown here is derived from an EMBL/GenBank/DDBJ whole genome shotgun (WGS) entry which is preliminary data.</text>
</comment>
<name>A0A5R8XZE5_9BACT</name>
<dbReference type="Gene3D" id="1.20.81.30">
    <property type="entry name" value="Type II secretion system (T2SS), domain F"/>
    <property type="match status" value="2"/>
</dbReference>
<feature type="domain" description="Type II secretion system protein GspF" evidence="8">
    <location>
        <begin position="60"/>
        <end position="178"/>
    </location>
</feature>
<dbReference type="InterPro" id="IPR003004">
    <property type="entry name" value="GspF/PilC"/>
</dbReference>
<protein>
    <submittedName>
        <fullName evidence="9">Type II secretion system F family protein</fullName>
    </submittedName>
</protein>
<dbReference type="GO" id="GO:0005886">
    <property type="term" value="C:plasma membrane"/>
    <property type="evidence" value="ECO:0007669"/>
    <property type="project" value="UniProtKB-SubCell"/>
</dbReference>
<dbReference type="OrthoDB" id="9805682at2"/>
<accession>A0A5R8XZE5</accession>
<feature type="transmembrane region" description="Helical" evidence="7">
    <location>
        <begin position="208"/>
        <end position="227"/>
    </location>
</feature>
<dbReference type="InterPro" id="IPR042094">
    <property type="entry name" value="T2SS_GspF_sf"/>
</dbReference>
<dbReference type="AlphaFoldDB" id="A0A5R8XZE5"/>
<feature type="transmembrane region" description="Helical" evidence="7">
    <location>
        <begin position="157"/>
        <end position="177"/>
    </location>
</feature>